<dbReference type="GO" id="GO:0051087">
    <property type="term" value="F:protein-folding chaperone binding"/>
    <property type="evidence" value="ECO:0007669"/>
    <property type="project" value="TreeGrafter"/>
</dbReference>
<evidence type="ECO:0000256" key="1">
    <source>
        <dbReference type="ARBA" id="ARBA00008045"/>
    </source>
</evidence>
<dbReference type="Proteomes" id="UP000053558">
    <property type="component" value="Unassembled WGS sequence"/>
</dbReference>
<dbReference type="SUPFAM" id="SSF46579">
    <property type="entry name" value="Prefoldin"/>
    <property type="match status" value="1"/>
</dbReference>
<feature type="coiled-coil region" evidence="3">
    <location>
        <begin position="2"/>
        <end position="46"/>
    </location>
</feature>
<keyword evidence="2" id="KW-0143">Chaperone</keyword>
<evidence type="ECO:0000256" key="2">
    <source>
        <dbReference type="ARBA" id="ARBA00023186"/>
    </source>
</evidence>
<dbReference type="CDD" id="cd23161">
    <property type="entry name" value="Prefoldin_6"/>
    <property type="match status" value="1"/>
</dbReference>
<dbReference type="InterPro" id="IPR009053">
    <property type="entry name" value="Prefoldin"/>
</dbReference>
<dbReference type="GO" id="GO:0051131">
    <property type="term" value="P:chaperone-mediated protein complex assembly"/>
    <property type="evidence" value="ECO:0007669"/>
    <property type="project" value="TreeGrafter"/>
</dbReference>
<dbReference type="PANTHER" id="PTHR21431:SF0">
    <property type="entry name" value="PREFOLDIN SUBUNIT 6"/>
    <property type="match status" value="1"/>
</dbReference>
<comment type="caution">
    <text evidence="4">The sequence shown here is derived from an EMBL/GenBank/DDBJ whole genome shotgun (WGS) entry which is preliminary data.</text>
</comment>
<dbReference type="GeneID" id="19199259"/>
<feature type="non-terminal residue" evidence="4">
    <location>
        <position position="1"/>
    </location>
</feature>
<evidence type="ECO:0000256" key="3">
    <source>
        <dbReference type="SAM" id="Coils"/>
    </source>
</evidence>
<protein>
    <submittedName>
        <fullName evidence="4">Prefoldin subunit 6</fullName>
    </submittedName>
</protein>
<proteinExistence type="inferred from homology"/>
<dbReference type="KEGG" id="cput:CONPUDRAFT_116749"/>
<dbReference type="Pfam" id="PF01920">
    <property type="entry name" value="Prefoldin_2"/>
    <property type="match status" value="1"/>
</dbReference>
<dbReference type="OMA" id="VQTEFAQ"/>
<evidence type="ECO:0000313" key="4">
    <source>
        <dbReference type="EMBL" id="EIW84616.1"/>
    </source>
</evidence>
<dbReference type="PANTHER" id="PTHR21431">
    <property type="entry name" value="PREFOLDIN SUBUNIT 6"/>
    <property type="match status" value="1"/>
</dbReference>
<dbReference type="GO" id="GO:0051082">
    <property type="term" value="F:unfolded protein binding"/>
    <property type="evidence" value="ECO:0007669"/>
    <property type="project" value="InterPro"/>
</dbReference>
<comment type="similarity">
    <text evidence="1">Belongs to the prefoldin subunit beta family.</text>
</comment>
<dbReference type="AlphaFoldDB" id="A0A5M3N007"/>
<dbReference type="GO" id="GO:0016272">
    <property type="term" value="C:prefoldin complex"/>
    <property type="evidence" value="ECO:0007669"/>
    <property type="project" value="InterPro"/>
</dbReference>
<dbReference type="EMBL" id="JH711574">
    <property type="protein sequence ID" value="EIW84616.1"/>
    <property type="molecule type" value="Genomic_DNA"/>
</dbReference>
<dbReference type="OrthoDB" id="248120at2759"/>
<sequence>MSQALVAKLQAASTEYQKLQTDLGNAVDARTRLDAQLSENEQVKAEFAKLTPSNTVYKLIGPTLMPQDQTEAKGNVNTRIEFIQSEIKRVEGQLKEFEAKSEQKKNEIVELQTVIQQSQQGEAPA</sequence>
<dbReference type="GO" id="GO:0006457">
    <property type="term" value="P:protein folding"/>
    <property type="evidence" value="ECO:0007669"/>
    <property type="project" value="InterPro"/>
</dbReference>
<feature type="coiled-coil region" evidence="3">
    <location>
        <begin position="80"/>
        <end position="114"/>
    </location>
</feature>
<dbReference type="RefSeq" id="XP_007764359.1">
    <property type="nucleotide sequence ID" value="XM_007766169.1"/>
</dbReference>
<dbReference type="Gene3D" id="1.10.287.370">
    <property type="match status" value="1"/>
</dbReference>
<organism evidence="4 5">
    <name type="scientific">Coniophora puteana (strain RWD-64-598)</name>
    <name type="common">Brown rot fungus</name>
    <dbReference type="NCBI Taxonomy" id="741705"/>
    <lineage>
        <taxon>Eukaryota</taxon>
        <taxon>Fungi</taxon>
        <taxon>Dikarya</taxon>
        <taxon>Basidiomycota</taxon>
        <taxon>Agaricomycotina</taxon>
        <taxon>Agaricomycetes</taxon>
        <taxon>Agaricomycetidae</taxon>
        <taxon>Boletales</taxon>
        <taxon>Coniophorineae</taxon>
        <taxon>Coniophoraceae</taxon>
        <taxon>Coniophora</taxon>
    </lineage>
</organism>
<gene>
    <name evidence="4" type="ORF">CONPUDRAFT_116749</name>
</gene>
<name>A0A5M3N007_CONPW</name>
<keyword evidence="5" id="KW-1185">Reference proteome</keyword>
<accession>A0A5M3N007</accession>
<reference evidence="5" key="1">
    <citation type="journal article" date="2012" name="Science">
        <title>The Paleozoic origin of enzymatic lignin decomposition reconstructed from 31 fungal genomes.</title>
        <authorList>
            <person name="Floudas D."/>
            <person name="Binder M."/>
            <person name="Riley R."/>
            <person name="Barry K."/>
            <person name="Blanchette R.A."/>
            <person name="Henrissat B."/>
            <person name="Martinez A.T."/>
            <person name="Otillar R."/>
            <person name="Spatafora J.W."/>
            <person name="Yadav J.S."/>
            <person name="Aerts A."/>
            <person name="Benoit I."/>
            <person name="Boyd A."/>
            <person name="Carlson A."/>
            <person name="Copeland A."/>
            <person name="Coutinho P.M."/>
            <person name="de Vries R.P."/>
            <person name="Ferreira P."/>
            <person name="Findley K."/>
            <person name="Foster B."/>
            <person name="Gaskell J."/>
            <person name="Glotzer D."/>
            <person name="Gorecki P."/>
            <person name="Heitman J."/>
            <person name="Hesse C."/>
            <person name="Hori C."/>
            <person name="Igarashi K."/>
            <person name="Jurgens J.A."/>
            <person name="Kallen N."/>
            <person name="Kersten P."/>
            <person name="Kohler A."/>
            <person name="Kuees U."/>
            <person name="Kumar T.K.A."/>
            <person name="Kuo A."/>
            <person name="LaButti K."/>
            <person name="Larrondo L.F."/>
            <person name="Lindquist E."/>
            <person name="Ling A."/>
            <person name="Lombard V."/>
            <person name="Lucas S."/>
            <person name="Lundell T."/>
            <person name="Martin R."/>
            <person name="McLaughlin D.J."/>
            <person name="Morgenstern I."/>
            <person name="Morin E."/>
            <person name="Murat C."/>
            <person name="Nagy L.G."/>
            <person name="Nolan M."/>
            <person name="Ohm R.A."/>
            <person name="Patyshakuliyeva A."/>
            <person name="Rokas A."/>
            <person name="Ruiz-Duenas F.J."/>
            <person name="Sabat G."/>
            <person name="Salamov A."/>
            <person name="Samejima M."/>
            <person name="Schmutz J."/>
            <person name="Slot J.C."/>
            <person name="St John F."/>
            <person name="Stenlid J."/>
            <person name="Sun H."/>
            <person name="Sun S."/>
            <person name="Syed K."/>
            <person name="Tsang A."/>
            <person name="Wiebenga A."/>
            <person name="Young D."/>
            <person name="Pisabarro A."/>
            <person name="Eastwood D.C."/>
            <person name="Martin F."/>
            <person name="Cullen D."/>
            <person name="Grigoriev I.V."/>
            <person name="Hibbett D.S."/>
        </authorList>
    </citation>
    <scope>NUCLEOTIDE SEQUENCE [LARGE SCALE GENOMIC DNA]</scope>
    <source>
        <strain evidence="5">RWD-64-598 SS2</strain>
    </source>
</reference>
<evidence type="ECO:0000313" key="5">
    <source>
        <dbReference type="Proteomes" id="UP000053558"/>
    </source>
</evidence>
<keyword evidence="3" id="KW-0175">Coiled coil</keyword>
<dbReference type="GO" id="GO:0005737">
    <property type="term" value="C:cytoplasm"/>
    <property type="evidence" value="ECO:0007669"/>
    <property type="project" value="TreeGrafter"/>
</dbReference>
<dbReference type="FunFam" id="1.10.287.370:FF:000003">
    <property type="entry name" value="Prefoldin subunit 6"/>
    <property type="match status" value="1"/>
</dbReference>
<dbReference type="InterPro" id="IPR002777">
    <property type="entry name" value="PFD_beta-like"/>
</dbReference>